<protein>
    <recommendedName>
        <fullName evidence="1">DUF1618 domain-containing protein</fullName>
    </recommendedName>
</protein>
<evidence type="ECO:0000313" key="2">
    <source>
        <dbReference type="EMBL" id="RLM97973.1"/>
    </source>
</evidence>
<dbReference type="Pfam" id="PF07762">
    <property type="entry name" value="DUF1618"/>
    <property type="match status" value="1"/>
</dbReference>
<evidence type="ECO:0000259" key="1">
    <source>
        <dbReference type="Pfam" id="PF07762"/>
    </source>
</evidence>
<dbReference type="PANTHER" id="PTHR33074">
    <property type="entry name" value="EXPRESSED PROTEIN-RELATED"/>
    <property type="match status" value="1"/>
</dbReference>
<dbReference type="AlphaFoldDB" id="A0A3L6R655"/>
<reference evidence="3" key="1">
    <citation type="journal article" date="2019" name="Nat. Commun.">
        <title>The genome of broomcorn millet.</title>
        <authorList>
            <person name="Zou C."/>
            <person name="Miki D."/>
            <person name="Li D."/>
            <person name="Tang Q."/>
            <person name="Xiao L."/>
            <person name="Rajput S."/>
            <person name="Deng P."/>
            <person name="Jia W."/>
            <person name="Huang R."/>
            <person name="Zhang M."/>
            <person name="Sun Y."/>
            <person name="Hu J."/>
            <person name="Fu X."/>
            <person name="Schnable P.S."/>
            <person name="Li F."/>
            <person name="Zhang H."/>
            <person name="Feng B."/>
            <person name="Zhu X."/>
            <person name="Liu R."/>
            <person name="Schnable J.C."/>
            <person name="Zhu J.-K."/>
            <person name="Zhang H."/>
        </authorList>
    </citation>
    <scope>NUCLEOTIDE SEQUENCE [LARGE SCALE GENOMIC DNA]</scope>
</reference>
<proteinExistence type="predicted"/>
<dbReference type="EMBL" id="PQIB02000009">
    <property type="protein sequence ID" value="RLM97973.1"/>
    <property type="molecule type" value="Genomic_DNA"/>
</dbReference>
<feature type="domain" description="DUF1618" evidence="1">
    <location>
        <begin position="92"/>
        <end position="215"/>
    </location>
</feature>
<comment type="caution">
    <text evidence="2">The sequence shown here is derived from an EMBL/GenBank/DDBJ whole genome shotgun (WGS) entry which is preliminary data.</text>
</comment>
<gene>
    <name evidence="2" type="ORF">C2845_PM06G11110</name>
</gene>
<dbReference type="PANTHER" id="PTHR33074:SF113">
    <property type="entry name" value="DUF1618 DOMAIN-CONTAINING PROTEIN"/>
    <property type="match status" value="1"/>
</dbReference>
<name>A0A3L6R655_PANMI</name>
<accession>A0A3L6R655</accession>
<sequence length="284" mass="31285">MCRLILRNMNSVFRNRISRRDPGGGALIVTEFDLHLYHSSDPDEGWVTQRLAVEEPVRDALVPLPRAVSDSTLYHETGKTVTVGGERGTVAWVDLWRGVILCDVLDERPALRDVPLPLPARGNWDRLLQECNYATPAISGTSPSAGTRAPSMVKTIPDSYLEWVRGGGSSKIIRGGWKATAWSMPIPVGSWEDWRRECDVNVDDLIVDASSKPLLPEPLSNLQGGEPATPKKSCEVDKLEVVVAVDVRRKKLGGVAELDTQKSFALMPSYCSSEISSYLKKTSE</sequence>
<keyword evidence="3" id="KW-1185">Reference proteome</keyword>
<evidence type="ECO:0000313" key="3">
    <source>
        <dbReference type="Proteomes" id="UP000275267"/>
    </source>
</evidence>
<organism evidence="2 3">
    <name type="scientific">Panicum miliaceum</name>
    <name type="common">Proso millet</name>
    <name type="synonym">Broomcorn millet</name>
    <dbReference type="NCBI Taxonomy" id="4540"/>
    <lineage>
        <taxon>Eukaryota</taxon>
        <taxon>Viridiplantae</taxon>
        <taxon>Streptophyta</taxon>
        <taxon>Embryophyta</taxon>
        <taxon>Tracheophyta</taxon>
        <taxon>Spermatophyta</taxon>
        <taxon>Magnoliopsida</taxon>
        <taxon>Liliopsida</taxon>
        <taxon>Poales</taxon>
        <taxon>Poaceae</taxon>
        <taxon>PACMAD clade</taxon>
        <taxon>Panicoideae</taxon>
        <taxon>Panicodae</taxon>
        <taxon>Paniceae</taxon>
        <taxon>Panicinae</taxon>
        <taxon>Panicum</taxon>
        <taxon>Panicum sect. Panicum</taxon>
    </lineage>
</organism>
<dbReference type="Proteomes" id="UP000275267">
    <property type="component" value="Unassembled WGS sequence"/>
</dbReference>
<dbReference type="InterPro" id="IPR011676">
    <property type="entry name" value="DUF1618"/>
</dbReference>